<name>A0A0F9Y186_9ZZZZ</name>
<sequence length="62" mass="7130">MKAVKIFIKTLNAPTDIEDLEDEINTWFATLDPAAEVAVTQTVQDNELRQRVLLYTYLYSIP</sequence>
<gene>
    <name evidence="1" type="ORF">LCGC14_0144950</name>
</gene>
<proteinExistence type="predicted"/>
<evidence type="ECO:0000313" key="1">
    <source>
        <dbReference type="EMBL" id="KKN98403.1"/>
    </source>
</evidence>
<dbReference type="EMBL" id="LAZR01000051">
    <property type="protein sequence ID" value="KKN98403.1"/>
    <property type="molecule type" value="Genomic_DNA"/>
</dbReference>
<accession>A0A0F9Y186</accession>
<protein>
    <submittedName>
        <fullName evidence="1">Uncharacterized protein</fullName>
    </submittedName>
</protein>
<reference evidence="1" key="1">
    <citation type="journal article" date="2015" name="Nature">
        <title>Complex archaea that bridge the gap between prokaryotes and eukaryotes.</title>
        <authorList>
            <person name="Spang A."/>
            <person name="Saw J.H."/>
            <person name="Jorgensen S.L."/>
            <person name="Zaremba-Niedzwiedzka K."/>
            <person name="Martijn J."/>
            <person name="Lind A.E."/>
            <person name="van Eijk R."/>
            <person name="Schleper C."/>
            <person name="Guy L."/>
            <person name="Ettema T.J."/>
        </authorList>
    </citation>
    <scope>NUCLEOTIDE SEQUENCE</scope>
</reference>
<dbReference type="AlphaFoldDB" id="A0A0F9Y186"/>
<organism evidence="1">
    <name type="scientific">marine sediment metagenome</name>
    <dbReference type="NCBI Taxonomy" id="412755"/>
    <lineage>
        <taxon>unclassified sequences</taxon>
        <taxon>metagenomes</taxon>
        <taxon>ecological metagenomes</taxon>
    </lineage>
</organism>
<comment type="caution">
    <text evidence="1">The sequence shown here is derived from an EMBL/GenBank/DDBJ whole genome shotgun (WGS) entry which is preliminary data.</text>
</comment>